<dbReference type="GO" id="GO:0052618">
    <property type="term" value="F:coenzyme F420-0:L-glutamate ligase activity"/>
    <property type="evidence" value="ECO:0007669"/>
    <property type="project" value="TreeGrafter"/>
</dbReference>
<dbReference type="Gene3D" id="3.30.1330.100">
    <property type="entry name" value="CofE-like"/>
    <property type="match status" value="2"/>
</dbReference>
<proteinExistence type="predicted"/>
<dbReference type="PANTHER" id="PTHR47917:SF1">
    <property type="entry name" value="COENZYME F420:L-GLUTAMATE LIGASE"/>
    <property type="match status" value="1"/>
</dbReference>
<dbReference type="AlphaFoldDB" id="A0A927K356"/>
<keyword evidence="3" id="KW-1185">Reference proteome</keyword>
<reference evidence="2" key="1">
    <citation type="submission" date="2020-09" db="EMBL/GenBank/DDBJ databases">
        <title>Nocardioides sp. strain MJB4 16S ribosomal RNA gene Genome sequencing and assembly.</title>
        <authorList>
            <person name="Kim I."/>
        </authorList>
    </citation>
    <scope>NUCLEOTIDE SEQUENCE</scope>
    <source>
        <strain evidence="2">MJB4</strain>
    </source>
</reference>
<name>A0A927K356_9ACTN</name>
<protein>
    <submittedName>
        <fullName evidence="2">Coenzyme F420-0:L-glutamate ligase</fullName>
    </submittedName>
</protein>
<dbReference type="InterPro" id="IPR002847">
    <property type="entry name" value="F420-0_gamma-glut_ligase-dom"/>
</dbReference>
<dbReference type="Proteomes" id="UP000616839">
    <property type="component" value="Unassembled WGS sequence"/>
</dbReference>
<dbReference type="Pfam" id="PF01996">
    <property type="entry name" value="F420_ligase"/>
    <property type="match status" value="2"/>
</dbReference>
<accession>A0A927K356</accession>
<dbReference type="RefSeq" id="WP_192140589.1">
    <property type="nucleotide sequence ID" value="NZ_JACYXZ010000001.1"/>
</dbReference>
<evidence type="ECO:0000259" key="1">
    <source>
        <dbReference type="Pfam" id="PF01996"/>
    </source>
</evidence>
<evidence type="ECO:0000313" key="2">
    <source>
        <dbReference type="EMBL" id="MBD8868728.1"/>
    </source>
</evidence>
<organism evidence="2 3">
    <name type="scientific">Nocardioides donggukensis</name>
    <dbReference type="NCBI Taxonomy" id="2774019"/>
    <lineage>
        <taxon>Bacteria</taxon>
        <taxon>Bacillati</taxon>
        <taxon>Actinomycetota</taxon>
        <taxon>Actinomycetes</taxon>
        <taxon>Propionibacteriales</taxon>
        <taxon>Nocardioidaceae</taxon>
        <taxon>Nocardioides</taxon>
    </lineage>
</organism>
<comment type="caution">
    <text evidence="2">The sequence shown here is derived from an EMBL/GenBank/DDBJ whole genome shotgun (WGS) entry which is preliminary data.</text>
</comment>
<feature type="domain" description="Coenzyme F420:L-glutamate ligase-like" evidence="1">
    <location>
        <begin position="67"/>
        <end position="202"/>
    </location>
</feature>
<dbReference type="Gene3D" id="3.90.1660.10">
    <property type="entry name" value="CofE-like domain"/>
    <property type="match status" value="1"/>
</dbReference>
<dbReference type="EMBL" id="JACYXZ010000001">
    <property type="protein sequence ID" value="MBD8868728.1"/>
    <property type="molecule type" value="Genomic_DNA"/>
</dbReference>
<dbReference type="PANTHER" id="PTHR47917">
    <property type="match status" value="1"/>
</dbReference>
<evidence type="ECO:0000313" key="3">
    <source>
        <dbReference type="Proteomes" id="UP000616839"/>
    </source>
</evidence>
<dbReference type="SUPFAM" id="SSF144010">
    <property type="entry name" value="CofE-like"/>
    <property type="match status" value="1"/>
</dbReference>
<sequence length="324" mass="32802">MTVRVTLSAPDGIGEVGAGDDLAALVLAHCDLADGDVVIVTGKVVSKAEGRLRAGDRTASLPGETVRVVARRGPTVIVRNHLGLTMAAAGIDASNVAVGHHLLLPEDPDRSARRIREQVALRAGHNVAVLVTDTAGRAWRTGQTDICIGAAGLRVTEDLAGLTDPHGNPLVVTAPAVADEIAGAAELATGKLGGRPLSVLRGRPDLVLPAGEAGPGAAALVRGEGEDLFGLGAREAVVQALAGGAGHVFGAPAAAEDLAAALDRVLPGALLPSDGSDLRLQVTGPEAESRTALRMLAHAFGWLVSEDPRSADGAATLRLRPSTP</sequence>
<gene>
    <name evidence="2" type="ORF">IE331_03725</name>
</gene>
<keyword evidence="2" id="KW-0436">Ligase</keyword>
<feature type="domain" description="Coenzyme F420:L-glutamate ligase-like" evidence="1">
    <location>
        <begin position="14"/>
        <end position="54"/>
    </location>
</feature>